<dbReference type="InterPro" id="IPR013766">
    <property type="entry name" value="Thioredoxin_domain"/>
</dbReference>
<dbReference type="InterPro" id="IPR017937">
    <property type="entry name" value="Thioredoxin_CS"/>
</dbReference>
<dbReference type="InterPro" id="IPR000866">
    <property type="entry name" value="AhpC/TSA"/>
</dbReference>
<dbReference type="EMBL" id="UINC01103172">
    <property type="protein sequence ID" value="SVC65348.1"/>
    <property type="molecule type" value="Genomic_DNA"/>
</dbReference>
<evidence type="ECO:0000256" key="4">
    <source>
        <dbReference type="ARBA" id="ARBA00023284"/>
    </source>
</evidence>
<dbReference type="PANTHER" id="PTHR42852">
    <property type="entry name" value="THIOL:DISULFIDE INTERCHANGE PROTEIN DSBE"/>
    <property type="match status" value="1"/>
</dbReference>
<evidence type="ECO:0000259" key="5">
    <source>
        <dbReference type="PROSITE" id="PS51352"/>
    </source>
</evidence>
<dbReference type="Gene3D" id="3.40.30.10">
    <property type="entry name" value="Glutaredoxin"/>
    <property type="match status" value="1"/>
</dbReference>
<dbReference type="SUPFAM" id="SSF52833">
    <property type="entry name" value="Thioredoxin-like"/>
    <property type="match status" value="1"/>
</dbReference>
<dbReference type="CDD" id="cd02966">
    <property type="entry name" value="TlpA_like_family"/>
    <property type="match status" value="1"/>
</dbReference>
<dbReference type="PROSITE" id="PS51352">
    <property type="entry name" value="THIOREDOXIN_2"/>
    <property type="match status" value="1"/>
</dbReference>
<dbReference type="PANTHER" id="PTHR42852:SF6">
    <property type="entry name" value="THIOL:DISULFIDE INTERCHANGE PROTEIN DSBE"/>
    <property type="match status" value="1"/>
</dbReference>
<gene>
    <name evidence="6" type="ORF">METZ01_LOCUS318202</name>
</gene>
<feature type="domain" description="Thioredoxin" evidence="5">
    <location>
        <begin position="39"/>
        <end position="180"/>
    </location>
</feature>
<dbReference type="GO" id="GO:0017004">
    <property type="term" value="P:cytochrome complex assembly"/>
    <property type="evidence" value="ECO:0007669"/>
    <property type="project" value="UniProtKB-KW"/>
</dbReference>
<comment type="subcellular location">
    <subcellularLocation>
        <location evidence="1">Cell envelope</location>
    </subcellularLocation>
</comment>
<keyword evidence="4" id="KW-0676">Redox-active center</keyword>
<sequence>MKRIATRYWLLSSIAILIMTSGPSLAHQEHFEKMGVALPKKEKIAPDFKLKNLIGDTVALNNFQGKTVLLNFWATWCLPCKEELPSMQRLYKKLGPLGVEVVAVSIDRDNPDKVKKYIDQYKLTFPILLDPRQEARKSYFIMGLPTSYLIGADGRLKGFISGAREWDSPASIRMFSALTN</sequence>
<name>A0A382NXY2_9ZZZZ</name>
<evidence type="ECO:0000256" key="1">
    <source>
        <dbReference type="ARBA" id="ARBA00004196"/>
    </source>
</evidence>
<dbReference type="AlphaFoldDB" id="A0A382NXY2"/>
<dbReference type="InterPro" id="IPR050553">
    <property type="entry name" value="Thioredoxin_ResA/DsbE_sf"/>
</dbReference>
<evidence type="ECO:0000256" key="3">
    <source>
        <dbReference type="ARBA" id="ARBA00023157"/>
    </source>
</evidence>
<dbReference type="InterPro" id="IPR036249">
    <property type="entry name" value="Thioredoxin-like_sf"/>
</dbReference>
<organism evidence="6">
    <name type="scientific">marine metagenome</name>
    <dbReference type="NCBI Taxonomy" id="408172"/>
    <lineage>
        <taxon>unclassified sequences</taxon>
        <taxon>metagenomes</taxon>
        <taxon>ecological metagenomes</taxon>
    </lineage>
</organism>
<dbReference type="Pfam" id="PF00578">
    <property type="entry name" value="AhpC-TSA"/>
    <property type="match status" value="1"/>
</dbReference>
<accession>A0A382NXY2</accession>
<evidence type="ECO:0000313" key="6">
    <source>
        <dbReference type="EMBL" id="SVC65348.1"/>
    </source>
</evidence>
<proteinExistence type="predicted"/>
<dbReference type="GO" id="GO:0030313">
    <property type="term" value="C:cell envelope"/>
    <property type="evidence" value="ECO:0007669"/>
    <property type="project" value="UniProtKB-SubCell"/>
</dbReference>
<keyword evidence="2" id="KW-0201">Cytochrome c-type biogenesis</keyword>
<protein>
    <recommendedName>
        <fullName evidence="5">Thioredoxin domain-containing protein</fullName>
    </recommendedName>
</protein>
<dbReference type="GO" id="GO:0016209">
    <property type="term" value="F:antioxidant activity"/>
    <property type="evidence" value="ECO:0007669"/>
    <property type="project" value="InterPro"/>
</dbReference>
<evidence type="ECO:0000256" key="2">
    <source>
        <dbReference type="ARBA" id="ARBA00022748"/>
    </source>
</evidence>
<dbReference type="PROSITE" id="PS00194">
    <property type="entry name" value="THIOREDOXIN_1"/>
    <property type="match status" value="1"/>
</dbReference>
<dbReference type="GO" id="GO:0016491">
    <property type="term" value="F:oxidoreductase activity"/>
    <property type="evidence" value="ECO:0007669"/>
    <property type="project" value="InterPro"/>
</dbReference>
<reference evidence="6" key="1">
    <citation type="submission" date="2018-05" db="EMBL/GenBank/DDBJ databases">
        <authorList>
            <person name="Lanie J.A."/>
            <person name="Ng W.-L."/>
            <person name="Kazmierczak K.M."/>
            <person name="Andrzejewski T.M."/>
            <person name="Davidsen T.M."/>
            <person name="Wayne K.J."/>
            <person name="Tettelin H."/>
            <person name="Glass J.I."/>
            <person name="Rusch D."/>
            <person name="Podicherti R."/>
            <person name="Tsui H.-C.T."/>
            <person name="Winkler M.E."/>
        </authorList>
    </citation>
    <scope>NUCLEOTIDE SEQUENCE</scope>
</reference>
<keyword evidence="3" id="KW-1015">Disulfide bond</keyword>